<sequence length="2587" mass="296037">MERLHRLEAHFLNRQRVARSMGRPSIFRSYGHPRSFPVEYFSRSVEHQQLKAKIEERARVQRKAKIEELRQLKEEYETLMQRFNDRKCDGYSQEEYGIKVWHHSYQCVRHNYLERANNLRIQVHEWPLPENTLEAQATVFELAVPPVFSEWRDITLYLINDVLLSKPSSFSHPDPCYSLHAYPPLDKFFRTGRSYRVRLVSEAKAHVNTHRRDKSIQYCTESDVCVNNGLRYQYYDGYQSCFLEELSPTEELSHLCTFDLPKRAQDLKRFLVRTWLKPEGETPNQVIASQSDCPEHLSLCEYKVLAELPYGYNIQWTSILTQLAMPKIDFNKTETATFLLQMSLQAGPRSLTSTRCTHTRLNDPEFGRQMLENLTKGVSHIQENWESYTALCSYTFLASRLLSQVPSQLSHAFLGLLEKCRKVSYRWLMTVLGRVQDTTNETQRREFLETALNIALICGDSFNVFDGFLPKILADSEQASMLVECSIIIYNNASLKSETETTLRGILFDRWRHTMHRVRAILVEQNILVNSCLDLAIKRRWPAFQPTASWTLAAETCYWFTTTSRGHLQVHLNILTGELLVNGLPLTRLPKEYERHDDYERLFRSLILNVMPSNLPGMRFCTTQRFQGHTVHFGMQDQDLLVRLEANGSYLDLIPSRTFQGMLPHSFVNDYAHWYHNKTGIIQLRSLKEPWTANPDDWCLARQDGSWKLSQGGRTFLFAPCSSMAQRIAGILSPLEAPLDLHMLYDAQESALEVRVPGLQLEFLLRAGESTIQSRQFRDMHIDLDQSVGTLVGFKSKLVLRSDQDPPTRMLILPEGYVHFQRFSDHVTVNVAYGTADRVQAYRIDDLLGRLIADTKLESKLYLAYIHALTSSCLPDPFLRRTGTEEALHILGSASVRAPCPLSRIAHDRLNLIAALAPSRAFYPTYEKVMQTVDWSSKLSFLAQDDRLYTVTKEILGRSGEIGFLYPHRNIEPSELTHTTMSLVERAILRNSRQCVSGFGAEGFNIQHDVAYQPRERGNSDRAERATEMAFRAYNKQPTFSEPVAAGFTHHLYTLLSHESTTSYRTVPPREDMLYDSKWLKNPKTFLSSYWCQLHHAFQGDQTWLNKFELMVWIATVAYSAESDKHVTQALLLLALSASVSAIPLPSKGRYNLSHGCEMKTTELEAIAGGAALRYEQTPAARLGPRSGESSQQTLNRRHREFQSEKKEAVKLFKGELARQWPCDCPRAPSDRHVTACIDVSKAMGFVVKKWTNWYNNREFMAYISKFVKGLGEIPVEGIITEPPSALPDIQPRSQSQGFVSIDDLFRHVPPSPTPVPGSLLKGLLQATSTNPGATARLPDVLDFLDRKTKLDYEHHYLRELRQSLSSLKGHAGHELNGDLASACAVLFREHLKQWERRVKLIYESLLVAVNQSLKDLPEAIQRIVGDTGFRPRISPIFFLQQLRNSRWSQLSSAWQDAIAEYGLAITALQQAKRLIRFQNDPVDLLRELEGAGHKGWNPHEHSEWLLLECESEIMIREVQQQIAQQMIQPPDNGNSVMQLNMGEGKSSVIVPIVATALGDGSKLVRVIVAKPQAKQLYQMLTSKLAGVLDRPVYQLPFSRDIRMNESRAEAIHQLTTKCMQEGGVLLVQPEHLLSFQLMELECQLDNKTRVAEKMMEVRKFFDTSSRDVVDESDENFSVKFELIYTVGQQRPIDHSPDRWRVIQEILGLVPRFSDEAKRDFSQSLDFDDRHRGRVPKVRILRPDAEEAIFNRVASFICETGMDGFPIAHQPPTVRNAVRRYITQWDLSSEEIETVEKSPFWHESTINHMLLLRGLFATGILAFAFVQKRWRVNYGLDPNRETKTKLAVPFRAKDNPTPRSEFSHPDVVIVLTCLSYYYGGLDDEALFAAFDLLMRSDNADLEYQEWAKTAPTIPVAFKHLQGVNLKDHVQCISEIFPHIRYSKAAIDYYLCRMVFAKESREFPHKLSASGWDLGKKKQNPTTGFSGTNDSRYVLPLDMKQLDLPEQKHTNALVLEYLLRPENAIALMRPEMKGAALDSKSLLDMVTNMDSNTRVILDVGAQVIEFTNLEFSKEWLKCYEGDEHTQAVIFFNDSDEIVVLDRSGKVEELQTSPFADQLDQCLVFLDEAHTRGTDLRLPAKYQAAVTLGANLTKDRLVQACMRMRKLGKGQTVVFCIPREIEQKILLLLGQELPSSHNITVSDVLCWAITETCQNMRREVPLWLTQGIRFCHQRRLWDEMEARSDWEARSECAGHFKEDEAQPLDQRYHPQQAHPGISSLLDRIEPYAAAEFRKHCQKFGLTELRTSSLQEEQERELSPETEHERQVERPPPAEPEIHHLHEDLRSFVQNGVFSRFSSAFKPAFMALEHTSAAKNFDVSEFRNNVWVTRDFARTVKGSFGSDNYADSFQRSVQWILTSKGEIANNRLLVISPYEAQNLLPDIETSRHVTLRLYSPWVNLGFGSLDHLNLYTIPQARIRDTIPRGLIAQLNVFAGQLYLSSYSDYVELCGSLGLAWKAADESITLGPDGFIPLDSTAGSSNNKSGLSKSPVGFLKVLMAKIRQECELIGRTHIGRILEGVRLREEEWVEI</sequence>
<dbReference type="InterPro" id="IPR022099">
    <property type="entry name" value="DUF3638"/>
</dbReference>
<feature type="region of interest" description="Disordered" evidence="8">
    <location>
        <begin position="2306"/>
        <end position="2332"/>
    </location>
</feature>
<dbReference type="EC" id="3.4.19.12" evidence="2"/>
<evidence type="ECO:0000259" key="9">
    <source>
        <dbReference type="Pfam" id="PF12340"/>
    </source>
</evidence>
<dbReference type="GO" id="GO:0004843">
    <property type="term" value="F:cysteine-type deubiquitinase activity"/>
    <property type="evidence" value="ECO:0007669"/>
    <property type="project" value="UniProtKB-EC"/>
</dbReference>
<dbReference type="EMBL" id="JAGMUV010000032">
    <property type="protein sequence ID" value="KAH7114591.1"/>
    <property type="molecule type" value="Genomic_DNA"/>
</dbReference>
<feature type="domain" description="DUF3638" evidence="9">
    <location>
        <begin position="1494"/>
        <end position="1715"/>
    </location>
</feature>
<name>A0A9P9D8F2_9HYPO</name>
<feature type="coiled-coil region" evidence="7">
    <location>
        <begin position="55"/>
        <end position="89"/>
    </location>
</feature>
<evidence type="ECO:0000313" key="12">
    <source>
        <dbReference type="Proteomes" id="UP000738349"/>
    </source>
</evidence>
<evidence type="ECO:0000256" key="5">
    <source>
        <dbReference type="ARBA" id="ARBA00022801"/>
    </source>
</evidence>
<keyword evidence="3" id="KW-0645">Protease</keyword>
<comment type="catalytic activity">
    <reaction evidence="1">
        <text>Thiol-dependent hydrolysis of ester, thioester, amide, peptide and isopeptide bonds formed by the C-terminal Gly of ubiquitin (a 76-residue protein attached to proteins as an intracellular targeting signal).</text>
        <dbReference type="EC" id="3.4.19.12"/>
    </reaction>
</comment>
<keyword evidence="12" id="KW-1185">Reference proteome</keyword>
<evidence type="ECO:0000313" key="11">
    <source>
        <dbReference type="EMBL" id="KAH7114591.1"/>
    </source>
</evidence>
<accession>A0A9P9D8F2</accession>
<protein>
    <recommendedName>
        <fullName evidence="2">ubiquitinyl hydrolase 1</fullName>
        <ecNumber evidence="2">3.4.19.12</ecNumber>
    </recommendedName>
</protein>
<reference evidence="11" key="1">
    <citation type="journal article" date="2021" name="Nat. Commun.">
        <title>Genetic determinants of endophytism in the Arabidopsis root mycobiome.</title>
        <authorList>
            <person name="Mesny F."/>
            <person name="Miyauchi S."/>
            <person name="Thiergart T."/>
            <person name="Pickel B."/>
            <person name="Atanasova L."/>
            <person name="Karlsson M."/>
            <person name="Huettel B."/>
            <person name="Barry K.W."/>
            <person name="Haridas S."/>
            <person name="Chen C."/>
            <person name="Bauer D."/>
            <person name="Andreopoulos W."/>
            <person name="Pangilinan J."/>
            <person name="LaButti K."/>
            <person name="Riley R."/>
            <person name="Lipzen A."/>
            <person name="Clum A."/>
            <person name="Drula E."/>
            <person name="Henrissat B."/>
            <person name="Kohler A."/>
            <person name="Grigoriev I.V."/>
            <person name="Martin F.M."/>
            <person name="Hacquard S."/>
        </authorList>
    </citation>
    <scope>NUCLEOTIDE SEQUENCE</scope>
    <source>
        <strain evidence="11">MPI-CAGE-AT-0147</strain>
    </source>
</reference>
<dbReference type="Proteomes" id="UP000738349">
    <property type="component" value="Unassembled WGS sequence"/>
</dbReference>
<dbReference type="Pfam" id="PF12340">
    <property type="entry name" value="DUF3638"/>
    <property type="match status" value="1"/>
</dbReference>
<feature type="compositionally biased region" description="Basic and acidic residues" evidence="8">
    <location>
        <begin position="2313"/>
        <end position="2326"/>
    </location>
</feature>
<organism evidence="11 12">
    <name type="scientific">Dactylonectria macrodidyma</name>
    <dbReference type="NCBI Taxonomy" id="307937"/>
    <lineage>
        <taxon>Eukaryota</taxon>
        <taxon>Fungi</taxon>
        <taxon>Dikarya</taxon>
        <taxon>Ascomycota</taxon>
        <taxon>Pezizomycotina</taxon>
        <taxon>Sordariomycetes</taxon>
        <taxon>Hypocreomycetidae</taxon>
        <taxon>Hypocreales</taxon>
        <taxon>Nectriaceae</taxon>
        <taxon>Dactylonectria</taxon>
    </lineage>
</organism>
<proteinExistence type="predicted"/>
<keyword evidence="4" id="KW-0833">Ubl conjugation pathway</keyword>
<evidence type="ECO:0000256" key="4">
    <source>
        <dbReference type="ARBA" id="ARBA00022786"/>
    </source>
</evidence>
<evidence type="ECO:0000256" key="2">
    <source>
        <dbReference type="ARBA" id="ARBA00012759"/>
    </source>
</evidence>
<evidence type="ECO:0000256" key="1">
    <source>
        <dbReference type="ARBA" id="ARBA00000707"/>
    </source>
</evidence>
<evidence type="ECO:0000256" key="3">
    <source>
        <dbReference type="ARBA" id="ARBA00022670"/>
    </source>
</evidence>
<keyword evidence="6" id="KW-0788">Thiol protease</keyword>
<evidence type="ECO:0000256" key="7">
    <source>
        <dbReference type="SAM" id="Coils"/>
    </source>
</evidence>
<gene>
    <name evidence="11" type="ORF">EDB81DRAFT_702529</name>
</gene>
<dbReference type="OrthoDB" id="3182339at2759"/>
<dbReference type="PANTHER" id="PTHR13367">
    <property type="entry name" value="UBIQUITIN THIOESTERASE"/>
    <property type="match status" value="1"/>
</dbReference>
<keyword evidence="7" id="KW-0175">Coiled coil</keyword>
<dbReference type="Pfam" id="PF12359">
    <property type="entry name" value="DUF3645"/>
    <property type="match status" value="1"/>
</dbReference>
<feature type="domain" description="DUF3645" evidence="10">
    <location>
        <begin position="1837"/>
        <end position="1872"/>
    </location>
</feature>
<evidence type="ECO:0000256" key="8">
    <source>
        <dbReference type="SAM" id="MobiDB-lite"/>
    </source>
</evidence>
<evidence type="ECO:0000259" key="10">
    <source>
        <dbReference type="Pfam" id="PF12359"/>
    </source>
</evidence>
<keyword evidence="5" id="KW-0378">Hydrolase</keyword>
<dbReference type="InterPro" id="IPR051346">
    <property type="entry name" value="OTU_Deubiquitinase"/>
</dbReference>
<comment type="caution">
    <text evidence="11">The sequence shown here is derived from an EMBL/GenBank/DDBJ whole genome shotgun (WGS) entry which is preliminary data.</text>
</comment>
<evidence type="ECO:0000256" key="6">
    <source>
        <dbReference type="ARBA" id="ARBA00022807"/>
    </source>
</evidence>
<dbReference type="GO" id="GO:0006508">
    <property type="term" value="P:proteolysis"/>
    <property type="evidence" value="ECO:0007669"/>
    <property type="project" value="UniProtKB-KW"/>
</dbReference>
<feature type="region of interest" description="Disordered" evidence="8">
    <location>
        <begin position="1181"/>
        <end position="1203"/>
    </location>
</feature>
<dbReference type="PANTHER" id="PTHR13367:SF34">
    <property type="match status" value="1"/>
</dbReference>
<dbReference type="InterPro" id="IPR022105">
    <property type="entry name" value="DUF3645"/>
</dbReference>